<dbReference type="InterPro" id="IPR038181">
    <property type="entry name" value="Ntox21_sf"/>
</dbReference>
<dbReference type="Pfam" id="PF15526">
    <property type="entry name" value="Ntox21"/>
    <property type="match status" value="1"/>
</dbReference>
<feature type="domain" description="Novel toxin 21" evidence="1">
    <location>
        <begin position="336"/>
        <end position="400"/>
    </location>
</feature>
<organism evidence="2 3">
    <name type="scientific">Vibrio gazogenes</name>
    <dbReference type="NCBI Taxonomy" id="687"/>
    <lineage>
        <taxon>Bacteria</taxon>
        <taxon>Pseudomonadati</taxon>
        <taxon>Pseudomonadota</taxon>
        <taxon>Gammaproteobacteria</taxon>
        <taxon>Vibrionales</taxon>
        <taxon>Vibrionaceae</taxon>
        <taxon>Vibrio</taxon>
    </lineage>
</organism>
<dbReference type="AlphaFoldDB" id="A0A1Z2SL04"/>
<name>A0A1Z2SL04_VIBGA</name>
<evidence type="ECO:0000313" key="2">
    <source>
        <dbReference type="EMBL" id="ASA57864.1"/>
    </source>
</evidence>
<evidence type="ECO:0000259" key="1">
    <source>
        <dbReference type="Pfam" id="PF15526"/>
    </source>
</evidence>
<dbReference type="RefSeq" id="WP_088134966.1">
    <property type="nucleotide sequence ID" value="NZ_CP018836.1"/>
</dbReference>
<gene>
    <name evidence="2" type="ORF">BSQ33_19270</name>
</gene>
<dbReference type="Gene3D" id="3.10.380.20">
    <property type="entry name" value="Novel toxin 21 (CdiA), C-terminal domain"/>
    <property type="match status" value="1"/>
</dbReference>
<dbReference type="InterPro" id="IPR028190">
    <property type="entry name" value="Ntox21"/>
</dbReference>
<dbReference type="Proteomes" id="UP000196708">
    <property type="component" value="Chromosome 2"/>
</dbReference>
<proteinExistence type="predicted"/>
<sequence>MQIQHLTYSAMQALGYDPAGYENKIIAKDDDARKGFYSEETQKSYINDQNANNTEELVLIAGYEMSHAVDDKTGDVNRYSEQDREIYANNIGEDFTDYTDTALGVTGNGSMANRNSHVGNTGSTVVGNNQAYNRLDKSQGDNLIPLVIPAAVAITSITAAAIADPKVQQVTQQALTDAMAGAKEVGNGILNFFEPDAQYTDEELDIAAKAYLQMQEYRDSSTETGDWVEMDNLMQQVSAEVVAAAEKLRAEGISSNTGGSEIVEGRVTNYTNPAHEGIDSSTVSVADKDQGVWTTETNVTDEKGVGTTESPAESGVDVPLVVVSENIGDEFNPKVAANELGYNRRIAPQKAPFNSHGQPVFFNGKGYISPDVDSHNVTNGWKTFDKKGRRTGTWNSDLTKRIKD</sequence>
<protein>
    <recommendedName>
        <fullName evidence="1">Novel toxin 21 domain-containing protein</fullName>
    </recommendedName>
</protein>
<accession>A0A1Z2SL04</accession>
<reference evidence="2 3" key="1">
    <citation type="submission" date="2016-12" db="EMBL/GenBank/DDBJ databases">
        <authorList>
            <person name="Song W.-J."/>
            <person name="Kurnit D.M."/>
        </authorList>
    </citation>
    <scope>NUCLEOTIDE SEQUENCE [LARGE SCALE GENOMIC DNA]</scope>
    <source>
        <strain evidence="2 3">ATCC 43942</strain>
    </source>
</reference>
<dbReference type="CDD" id="cd20685">
    <property type="entry name" value="CdiA-CT_Ecl_RNase-like"/>
    <property type="match status" value="1"/>
</dbReference>
<evidence type="ECO:0000313" key="3">
    <source>
        <dbReference type="Proteomes" id="UP000196708"/>
    </source>
</evidence>
<dbReference type="KEGG" id="vga:BSQ33_19270"/>
<dbReference type="OrthoDB" id="9152838at2"/>
<dbReference type="EMBL" id="CP018836">
    <property type="protein sequence ID" value="ASA57864.1"/>
    <property type="molecule type" value="Genomic_DNA"/>
</dbReference>